<dbReference type="STRING" id="490188.SAMN04488068_1484"/>
<feature type="transmembrane region" description="Helical" evidence="9">
    <location>
        <begin position="335"/>
        <end position="359"/>
    </location>
</feature>
<sequence length="435" mass="46115">MDAASWYLIIGLLLLLIALIGVRVARWPLTTAVIYLVIGVAMGRLGWISLDVIADARWLEIASEIAVTVSLFSVGLKLRLPFNAPRWRLPLALATVSMTLTVAMIAVLGVYWLGLPLGAAVVLGAVLAPTDPVLASDLQVTHTRDTDPVRTTLTGEAGMNDGTAFPLLMLGLGLLGQHALGDQGLRWLAVDIVWMVPAGAAIGVVVGSSVAHLVLYLRRRYQEALGFDDFLALGLIATAYGAAHLIHAYGFVAVFAAGWAVRAVERRQTQAAPRTTISPSASPARNHATDPRRAPAVLAEGVLRFNDHMDRIGELALVLLVGALLATMSPDARAMAFAAVLLLAIRPLAVAPICAIAGYRPLRTALVSWFGIRGIGSIYYLAYAITHGLSPTDALPIATLTLTAIAASTLLHGISSTPLMRAYAAQYPTPPSRRT</sequence>
<evidence type="ECO:0000256" key="1">
    <source>
        <dbReference type="ARBA" id="ARBA00004651"/>
    </source>
</evidence>
<feature type="transmembrane region" description="Helical" evidence="9">
    <location>
        <begin position="6"/>
        <end position="25"/>
    </location>
</feature>
<feature type="transmembrane region" description="Helical" evidence="9">
    <location>
        <begin position="237"/>
        <end position="261"/>
    </location>
</feature>
<feature type="transmembrane region" description="Helical" evidence="9">
    <location>
        <begin position="192"/>
        <end position="217"/>
    </location>
</feature>
<keyword evidence="5 9" id="KW-0812">Transmembrane</keyword>
<reference evidence="11 12" key="1">
    <citation type="submission" date="2016-11" db="EMBL/GenBank/DDBJ databases">
        <authorList>
            <person name="Jaros S."/>
            <person name="Januszkiewicz K."/>
            <person name="Wedrychowicz H."/>
        </authorList>
    </citation>
    <scope>NUCLEOTIDE SEQUENCE [LARGE SCALE GENOMIC DNA]</scope>
    <source>
        <strain evidence="11 12">CGMCC 1.7049</strain>
    </source>
</reference>
<gene>
    <name evidence="11" type="ORF">SAMN04488068_1484</name>
</gene>
<keyword evidence="7" id="KW-0406">Ion transport</keyword>
<dbReference type="AlphaFoldDB" id="A0A1M5MV52"/>
<keyword evidence="8 9" id="KW-0472">Membrane</keyword>
<evidence type="ECO:0000256" key="9">
    <source>
        <dbReference type="SAM" id="Phobius"/>
    </source>
</evidence>
<protein>
    <submittedName>
        <fullName evidence="11">Sodium/proton antiporter, CPA1 family</fullName>
    </submittedName>
</protein>
<feature type="transmembrane region" description="Helical" evidence="9">
    <location>
        <begin position="312"/>
        <end position="329"/>
    </location>
</feature>
<feature type="transmembrane region" description="Helical" evidence="9">
    <location>
        <begin position="397"/>
        <end position="414"/>
    </location>
</feature>
<feature type="transmembrane region" description="Helical" evidence="9">
    <location>
        <begin position="56"/>
        <end position="78"/>
    </location>
</feature>
<dbReference type="EMBL" id="FQWZ01000003">
    <property type="protein sequence ID" value="SHG81204.1"/>
    <property type="molecule type" value="Genomic_DNA"/>
</dbReference>
<evidence type="ECO:0000256" key="8">
    <source>
        <dbReference type="ARBA" id="ARBA00023136"/>
    </source>
</evidence>
<keyword evidence="3" id="KW-0050">Antiport</keyword>
<dbReference type="Gene3D" id="1.20.1530.20">
    <property type="match status" value="1"/>
</dbReference>
<proteinExistence type="predicted"/>
<dbReference type="InterPro" id="IPR038770">
    <property type="entry name" value="Na+/solute_symporter_sf"/>
</dbReference>
<dbReference type="Proteomes" id="UP000199758">
    <property type="component" value="Unassembled WGS sequence"/>
</dbReference>
<feature type="transmembrane region" description="Helical" evidence="9">
    <location>
        <begin position="366"/>
        <end position="385"/>
    </location>
</feature>
<dbReference type="RefSeq" id="WP_072896086.1">
    <property type="nucleotide sequence ID" value="NZ_FQWZ01000003.1"/>
</dbReference>
<dbReference type="GO" id="GO:1902600">
    <property type="term" value="P:proton transmembrane transport"/>
    <property type="evidence" value="ECO:0007669"/>
    <property type="project" value="InterPro"/>
</dbReference>
<name>A0A1M5MV52_9GAMM</name>
<keyword evidence="12" id="KW-1185">Reference proteome</keyword>
<dbReference type="Pfam" id="PF00999">
    <property type="entry name" value="Na_H_Exchanger"/>
    <property type="match status" value="1"/>
</dbReference>
<evidence type="ECO:0000313" key="11">
    <source>
        <dbReference type="EMBL" id="SHG81204.1"/>
    </source>
</evidence>
<feature type="transmembrane region" description="Helical" evidence="9">
    <location>
        <begin position="90"/>
        <end position="113"/>
    </location>
</feature>
<dbReference type="GO" id="GO:0005886">
    <property type="term" value="C:plasma membrane"/>
    <property type="evidence" value="ECO:0007669"/>
    <property type="project" value="UniProtKB-SubCell"/>
</dbReference>
<feature type="domain" description="Cation/H+ exchanger transmembrane" evidence="10">
    <location>
        <begin position="14"/>
        <end position="421"/>
    </location>
</feature>
<evidence type="ECO:0000259" key="10">
    <source>
        <dbReference type="Pfam" id="PF00999"/>
    </source>
</evidence>
<dbReference type="GO" id="GO:0015297">
    <property type="term" value="F:antiporter activity"/>
    <property type="evidence" value="ECO:0007669"/>
    <property type="project" value="UniProtKB-KW"/>
</dbReference>
<keyword evidence="6 9" id="KW-1133">Transmembrane helix</keyword>
<evidence type="ECO:0000256" key="4">
    <source>
        <dbReference type="ARBA" id="ARBA00022475"/>
    </source>
</evidence>
<evidence type="ECO:0000256" key="2">
    <source>
        <dbReference type="ARBA" id="ARBA00022448"/>
    </source>
</evidence>
<evidence type="ECO:0000256" key="5">
    <source>
        <dbReference type="ARBA" id="ARBA00022692"/>
    </source>
</evidence>
<evidence type="ECO:0000256" key="6">
    <source>
        <dbReference type="ARBA" id="ARBA00022989"/>
    </source>
</evidence>
<dbReference type="PANTHER" id="PTHR32507">
    <property type="entry name" value="NA(+)/H(+) ANTIPORTER 1"/>
    <property type="match status" value="1"/>
</dbReference>
<dbReference type="PANTHER" id="PTHR32507:SF8">
    <property type="entry name" value="CNH1P"/>
    <property type="match status" value="1"/>
</dbReference>
<comment type="subcellular location">
    <subcellularLocation>
        <location evidence="1">Cell membrane</location>
        <topology evidence="1">Multi-pass membrane protein</topology>
    </subcellularLocation>
</comment>
<dbReference type="InterPro" id="IPR006153">
    <property type="entry name" value="Cation/H_exchanger_TM"/>
</dbReference>
<feature type="transmembrane region" description="Helical" evidence="9">
    <location>
        <begin position="32"/>
        <end position="50"/>
    </location>
</feature>
<evidence type="ECO:0000256" key="3">
    <source>
        <dbReference type="ARBA" id="ARBA00022449"/>
    </source>
</evidence>
<keyword evidence="2" id="KW-0813">Transport</keyword>
<feature type="transmembrane region" description="Helical" evidence="9">
    <location>
        <begin position="163"/>
        <end position="180"/>
    </location>
</feature>
<accession>A0A1M5MV52</accession>
<keyword evidence="4" id="KW-1003">Cell membrane</keyword>
<evidence type="ECO:0000256" key="7">
    <source>
        <dbReference type="ARBA" id="ARBA00023065"/>
    </source>
</evidence>
<evidence type="ECO:0000313" key="12">
    <source>
        <dbReference type="Proteomes" id="UP000199758"/>
    </source>
</evidence>
<organism evidence="11 12">
    <name type="scientific">Hydrocarboniphaga daqingensis</name>
    <dbReference type="NCBI Taxonomy" id="490188"/>
    <lineage>
        <taxon>Bacteria</taxon>
        <taxon>Pseudomonadati</taxon>
        <taxon>Pseudomonadota</taxon>
        <taxon>Gammaproteobacteria</taxon>
        <taxon>Nevskiales</taxon>
        <taxon>Nevskiaceae</taxon>
        <taxon>Hydrocarboniphaga</taxon>
    </lineage>
</organism>
<dbReference type="OrthoDB" id="9810860at2"/>